<keyword evidence="3" id="KW-0687">Ribonucleoprotein</keyword>
<evidence type="ECO:0000256" key="1">
    <source>
        <dbReference type="PROSITE-ProRule" id="PRU00182"/>
    </source>
</evidence>
<dbReference type="AlphaFoldDB" id="A0A3G5FPT6"/>
<dbReference type="Gene3D" id="3.10.290.10">
    <property type="entry name" value="RNA-binding S4 domain"/>
    <property type="match status" value="1"/>
</dbReference>
<accession>A0A3G5FPT6</accession>
<keyword evidence="3" id="KW-0689">Ribosomal protein</keyword>
<proteinExistence type="predicted"/>
<dbReference type="SUPFAM" id="SSF55174">
    <property type="entry name" value="Alpha-L RNA-binding motif"/>
    <property type="match status" value="1"/>
</dbReference>
<protein>
    <submittedName>
        <fullName evidence="3">Ribosomal protein S4</fullName>
    </submittedName>
</protein>
<dbReference type="InterPro" id="IPR036986">
    <property type="entry name" value="S4_RNA-bd_sf"/>
</dbReference>
<gene>
    <name evidence="3" type="primary">rps4</name>
    <name evidence="3" type="ORF">Cloka_016</name>
</gene>
<dbReference type="GeneID" id="38748145"/>
<reference evidence="3" key="1">
    <citation type="journal article" date="2020" name="Sci. Rep.">
        <title>Organelle inheritance and genome architecture variation in isogamous brown algae.</title>
        <authorList>
            <person name="Choi J.W."/>
            <person name="Graf L."/>
            <person name="Peters A.F."/>
            <person name="Cock J.M."/>
            <person name="Nishitsuji K."/>
            <person name="Arimoto A."/>
            <person name="Shoguchi E."/>
            <person name="Nagasato C."/>
            <person name="Choi C.G."/>
            <person name="Yoon H.S."/>
        </authorList>
    </citation>
    <scope>NUCLEOTIDE SEQUENCE</scope>
</reference>
<keyword evidence="1" id="KW-0694">RNA-binding</keyword>
<geneLocation type="mitochondrion" evidence="3"/>
<dbReference type="RefSeq" id="YP_009549871.1">
    <property type="nucleotide sequence ID" value="NC_040224.1"/>
</dbReference>
<dbReference type="CDD" id="cd00165">
    <property type="entry name" value="S4"/>
    <property type="match status" value="1"/>
</dbReference>
<dbReference type="GO" id="GO:0005840">
    <property type="term" value="C:ribosome"/>
    <property type="evidence" value="ECO:0007669"/>
    <property type="project" value="UniProtKB-KW"/>
</dbReference>
<dbReference type="EMBL" id="MG488292">
    <property type="protein sequence ID" value="AYW52585.1"/>
    <property type="molecule type" value="Genomic_DNA"/>
</dbReference>
<name>A0A3G5FPT6_9PHAE</name>
<dbReference type="Gene3D" id="1.10.1050.10">
    <property type="entry name" value="Ribosomal Protein S4 Delta 41, Chain A, domain 1"/>
    <property type="match status" value="1"/>
</dbReference>
<feature type="domain" description="RNA-binding S4" evidence="2">
    <location>
        <begin position="129"/>
        <end position="191"/>
    </location>
</feature>
<sequence length="265" mass="31912">MRFKNRYKSCLWSRTNIWGDLLAKEHTFLRPKWDTIIAILRSQRRRHRPLVNIYRYRHPICHNYKLLKPRTRANQVFKYNRFGYRNTLSLVFCLRRFYGDLSHKGFKNFCKPFFKLRDPSQRLLSSLEGRLDMSLYRLGFFHSIYYSRQAILHNKVLVNGEKIGYGSFILQKGDLVEFCPTQRSAIRARLVARYKRFRSSMVRLERSNLSHRYKLELHLQPTPKWIQTDYSNLSFILSSDVCVPIVYPFRANFDEALWASKYGYL</sequence>
<dbReference type="PROSITE" id="PS50889">
    <property type="entry name" value="S4"/>
    <property type="match status" value="1"/>
</dbReference>
<dbReference type="InterPro" id="IPR002942">
    <property type="entry name" value="S4_RNA-bd"/>
</dbReference>
<organism evidence="3">
    <name type="scientific">Cladosiphon okamuranus</name>
    <dbReference type="NCBI Taxonomy" id="309737"/>
    <lineage>
        <taxon>Eukaryota</taxon>
        <taxon>Sar</taxon>
        <taxon>Stramenopiles</taxon>
        <taxon>Ochrophyta</taxon>
        <taxon>PX clade</taxon>
        <taxon>Phaeophyceae</taxon>
        <taxon>Ectocarpales</taxon>
        <taxon>Chordariaceae</taxon>
        <taxon>Cladosiphon</taxon>
    </lineage>
</organism>
<evidence type="ECO:0000259" key="2">
    <source>
        <dbReference type="SMART" id="SM00363"/>
    </source>
</evidence>
<dbReference type="Pfam" id="PF01479">
    <property type="entry name" value="S4"/>
    <property type="match status" value="1"/>
</dbReference>
<evidence type="ECO:0000313" key="3">
    <source>
        <dbReference type="EMBL" id="AYW52585.1"/>
    </source>
</evidence>
<dbReference type="SMART" id="SM00363">
    <property type="entry name" value="S4"/>
    <property type="match status" value="1"/>
</dbReference>
<keyword evidence="3" id="KW-0496">Mitochondrion</keyword>
<dbReference type="GO" id="GO:0003723">
    <property type="term" value="F:RNA binding"/>
    <property type="evidence" value="ECO:0007669"/>
    <property type="project" value="UniProtKB-KW"/>
</dbReference>